<protein>
    <submittedName>
        <fullName evidence="1">Uncharacterized protein</fullName>
    </submittedName>
</protein>
<evidence type="ECO:0000313" key="2">
    <source>
        <dbReference type="Proteomes" id="UP001177670"/>
    </source>
</evidence>
<evidence type="ECO:0000313" key="1">
    <source>
        <dbReference type="EMBL" id="KAK1127271.1"/>
    </source>
</evidence>
<dbReference type="EMBL" id="JAHYIQ010000012">
    <property type="protein sequence ID" value="KAK1127271.1"/>
    <property type="molecule type" value="Genomic_DNA"/>
</dbReference>
<reference evidence="1" key="1">
    <citation type="submission" date="2021-10" db="EMBL/GenBank/DDBJ databases">
        <title>Melipona bicolor Genome sequencing and assembly.</title>
        <authorList>
            <person name="Araujo N.S."/>
            <person name="Arias M.C."/>
        </authorList>
    </citation>
    <scope>NUCLEOTIDE SEQUENCE</scope>
    <source>
        <strain evidence="1">USP_2M_L1-L4_2017</strain>
        <tissue evidence="1">Whole body</tissue>
    </source>
</reference>
<comment type="caution">
    <text evidence="1">The sequence shown here is derived from an EMBL/GenBank/DDBJ whole genome shotgun (WGS) entry which is preliminary data.</text>
</comment>
<gene>
    <name evidence="1" type="ORF">K0M31_003815</name>
</gene>
<accession>A0AA40FY21</accession>
<keyword evidence="2" id="KW-1185">Reference proteome</keyword>
<dbReference type="AlphaFoldDB" id="A0AA40FY21"/>
<feature type="non-terminal residue" evidence="1">
    <location>
        <position position="1"/>
    </location>
</feature>
<name>A0AA40FY21_9HYME</name>
<proteinExistence type="predicted"/>
<sequence length="73" mass="8565">RQLKREFYKLKWTCRPVVAHLALNEMATKGVCTYPGDFPTKKPFASNFCRINISHIELIRVTTTRSWPPCLKR</sequence>
<organism evidence="1 2">
    <name type="scientific">Melipona bicolor</name>
    <dbReference type="NCBI Taxonomy" id="60889"/>
    <lineage>
        <taxon>Eukaryota</taxon>
        <taxon>Metazoa</taxon>
        <taxon>Ecdysozoa</taxon>
        <taxon>Arthropoda</taxon>
        <taxon>Hexapoda</taxon>
        <taxon>Insecta</taxon>
        <taxon>Pterygota</taxon>
        <taxon>Neoptera</taxon>
        <taxon>Endopterygota</taxon>
        <taxon>Hymenoptera</taxon>
        <taxon>Apocrita</taxon>
        <taxon>Aculeata</taxon>
        <taxon>Apoidea</taxon>
        <taxon>Anthophila</taxon>
        <taxon>Apidae</taxon>
        <taxon>Melipona</taxon>
    </lineage>
</organism>
<dbReference type="Proteomes" id="UP001177670">
    <property type="component" value="Unassembled WGS sequence"/>
</dbReference>